<reference evidence="1" key="1">
    <citation type="submission" date="2022-04" db="EMBL/GenBank/DDBJ databases">
        <authorList>
            <person name="Criscuolo A."/>
        </authorList>
    </citation>
    <scope>NUCLEOTIDE SEQUENCE</scope>
    <source>
        <strain evidence="1">CIP111895</strain>
    </source>
</reference>
<dbReference type="RefSeq" id="WP_248736345.1">
    <property type="nucleotide sequence ID" value="NZ_CALBWS010000023.1"/>
</dbReference>
<dbReference type="Proteomes" id="UP000838308">
    <property type="component" value="Unassembled WGS sequence"/>
</dbReference>
<protein>
    <recommendedName>
        <fullName evidence="3">DUF4025 domain-containing protein</fullName>
    </recommendedName>
</protein>
<gene>
    <name evidence="1" type="ORF">BACCIP111895_03264</name>
</gene>
<proteinExistence type="predicted"/>
<evidence type="ECO:0000313" key="1">
    <source>
        <dbReference type="EMBL" id="CAH2716080.1"/>
    </source>
</evidence>
<evidence type="ECO:0000313" key="2">
    <source>
        <dbReference type="Proteomes" id="UP000838308"/>
    </source>
</evidence>
<evidence type="ECO:0008006" key="3">
    <source>
        <dbReference type="Google" id="ProtNLM"/>
    </source>
</evidence>
<dbReference type="EMBL" id="CALBWS010000023">
    <property type="protein sequence ID" value="CAH2716080.1"/>
    <property type="molecule type" value="Genomic_DNA"/>
</dbReference>
<name>A0ABM9ETU5_9BACI</name>
<organism evidence="1 2">
    <name type="scientific">Neobacillus rhizosphaerae</name>
    <dbReference type="NCBI Taxonomy" id="2880965"/>
    <lineage>
        <taxon>Bacteria</taxon>
        <taxon>Bacillati</taxon>
        <taxon>Bacillota</taxon>
        <taxon>Bacilli</taxon>
        <taxon>Bacillales</taxon>
        <taxon>Bacillaceae</taxon>
        <taxon>Neobacillus</taxon>
    </lineage>
</organism>
<sequence length="55" mass="6223">MEKRDPKNKYSFEFDEQGTKEVNEQILNSYNSGFIGEGTALADNDDFAATESLEK</sequence>
<accession>A0ABM9ETU5</accession>
<keyword evidence="2" id="KW-1185">Reference proteome</keyword>
<comment type="caution">
    <text evidence="1">The sequence shown here is derived from an EMBL/GenBank/DDBJ whole genome shotgun (WGS) entry which is preliminary data.</text>
</comment>